<dbReference type="AlphaFoldDB" id="A0A9J6G841"/>
<dbReference type="EMBL" id="JABSTR010000005">
    <property type="protein sequence ID" value="KAH9370704.1"/>
    <property type="molecule type" value="Genomic_DNA"/>
</dbReference>
<organism evidence="1 2">
    <name type="scientific">Haemaphysalis longicornis</name>
    <name type="common">Bush tick</name>
    <dbReference type="NCBI Taxonomy" id="44386"/>
    <lineage>
        <taxon>Eukaryota</taxon>
        <taxon>Metazoa</taxon>
        <taxon>Ecdysozoa</taxon>
        <taxon>Arthropoda</taxon>
        <taxon>Chelicerata</taxon>
        <taxon>Arachnida</taxon>
        <taxon>Acari</taxon>
        <taxon>Parasitiformes</taxon>
        <taxon>Ixodida</taxon>
        <taxon>Ixodoidea</taxon>
        <taxon>Ixodidae</taxon>
        <taxon>Haemaphysalinae</taxon>
        <taxon>Haemaphysalis</taxon>
    </lineage>
</organism>
<dbReference type="VEuPathDB" id="VectorBase:HLOH_055437"/>
<reference evidence="1 2" key="1">
    <citation type="journal article" date="2020" name="Cell">
        <title>Large-Scale Comparative Analyses of Tick Genomes Elucidate Their Genetic Diversity and Vector Capacities.</title>
        <authorList>
            <consortium name="Tick Genome and Microbiome Consortium (TIGMIC)"/>
            <person name="Jia N."/>
            <person name="Wang J."/>
            <person name="Shi W."/>
            <person name="Du L."/>
            <person name="Sun Y."/>
            <person name="Zhan W."/>
            <person name="Jiang J.F."/>
            <person name="Wang Q."/>
            <person name="Zhang B."/>
            <person name="Ji P."/>
            <person name="Bell-Sakyi L."/>
            <person name="Cui X.M."/>
            <person name="Yuan T.T."/>
            <person name="Jiang B.G."/>
            <person name="Yang W.F."/>
            <person name="Lam T.T."/>
            <person name="Chang Q.C."/>
            <person name="Ding S.J."/>
            <person name="Wang X.J."/>
            <person name="Zhu J.G."/>
            <person name="Ruan X.D."/>
            <person name="Zhao L."/>
            <person name="Wei J.T."/>
            <person name="Ye R.Z."/>
            <person name="Que T.C."/>
            <person name="Du C.H."/>
            <person name="Zhou Y.H."/>
            <person name="Cheng J.X."/>
            <person name="Dai P.F."/>
            <person name="Guo W.B."/>
            <person name="Han X.H."/>
            <person name="Huang E.J."/>
            <person name="Li L.F."/>
            <person name="Wei W."/>
            <person name="Gao Y.C."/>
            <person name="Liu J.Z."/>
            <person name="Shao H.Z."/>
            <person name="Wang X."/>
            <person name="Wang C.C."/>
            <person name="Yang T.C."/>
            <person name="Huo Q.B."/>
            <person name="Li W."/>
            <person name="Chen H.Y."/>
            <person name="Chen S.E."/>
            <person name="Zhou L.G."/>
            <person name="Ni X.B."/>
            <person name="Tian J.H."/>
            <person name="Sheng Y."/>
            <person name="Liu T."/>
            <person name="Pan Y.S."/>
            <person name="Xia L.Y."/>
            <person name="Li J."/>
            <person name="Zhao F."/>
            <person name="Cao W.C."/>
        </authorList>
    </citation>
    <scope>NUCLEOTIDE SEQUENCE [LARGE SCALE GENOMIC DNA]</scope>
    <source>
        <strain evidence="1">HaeL-2018</strain>
    </source>
</reference>
<evidence type="ECO:0000313" key="2">
    <source>
        <dbReference type="Proteomes" id="UP000821853"/>
    </source>
</evidence>
<keyword evidence="2" id="KW-1185">Reference proteome</keyword>
<gene>
    <name evidence="1" type="ORF">HPB48_013989</name>
</gene>
<dbReference type="Proteomes" id="UP000821853">
    <property type="component" value="Chromosome 3"/>
</dbReference>
<name>A0A9J6G841_HAELO</name>
<sequence length="89" mass="10205">MAVQMLAAAWMSTRGEVVKNCFTHAGFRPEEMCSSVTMHKLPATLDRGKTRQRPKHGQLSRKPALFLRNVAIERLRKCRRGRDRLRGAE</sequence>
<evidence type="ECO:0000313" key="1">
    <source>
        <dbReference type="EMBL" id="KAH9370704.1"/>
    </source>
</evidence>
<proteinExistence type="predicted"/>
<accession>A0A9J6G841</accession>
<protein>
    <submittedName>
        <fullName evidence="1">Uncharacterized protein</fullName>
    </submittedName>
</protein>
<comment type="caution">
    <text evidence="1">The sequence shown here is derived from an EMBL/GenBank/DDBJ whole genome shotgun (WGS) entry which is preliminary data.</text>
</comment>